<keyword evidence="5 9" id="KW-0269">Exonuclease</keyword>
<dbReference type="GO" id="GO:0004527">
    <property type="term" value="F:exonuclease activity"/>
    <property type="evidence" value="ECO:0007669"/>
    <property type="project" value="UniProtKB-KW"/>
</dbReference>
<keyword evidence="6" id="KW-0539">Nucleus</keyword>
<dbReference type="InterPro" id="IPR047021">
    <property type="entry name" value="REXO1/3/4-like"/>
</dbReference>
<evidence type="ECO:0000256" key="4">
    <source>
        <dbReference type="ARBA" id="ARBA00022801"/>
    </source>
</evidence>
<dbReference type="GO" id="GO:0005634">
    <property type="term" value="C:nucleus"/>
    <property type="evidence" value="ECO:0007669"/>
    <property type="project" value="UniProtKB-SubCell"/>
</dbReference>
<evidence type="ECO:0000256" key="2">
    <source>
        <dbReference type="ARBA" id="ARBA00006357"/>
    </source>
</evidence>
<dbReference type="Pfam" id="PF00929">
    <property type="entry name" value="RNase_T"/>
    <property type="match status" value="1"/>
</dbReference>
<comment type="subcellular location">
    <subcellularLocation>
        <location evidence="1">Nucleus</location>
    </subcellularLocation>
</comment>
<dbReference type="GO" id="GO:0003676">
    <property type="term" value="F:nucleic acid binding"/>
    <property type="evidence" value="ECO:0007669"/>
    <property type="project" value="InterPro"/>
</dbReference>
<organism evidence="9 10">
    <name type="scientific">Folsomia candida</name>
    <name type="common">Springtail</name>
    <dbReference type="NCBI Taxonomy" id="158441"/>
    <lineage>
        <taxon>Eukaryota</taxon>
        <taxon>Metazoa</taxon>
        <taxon>Ecdysozoa</taxon>
        <taxon>Arthropoda</taxon>
        <taxon>Hexapoda</taxon>
        <taxon>Collembola</taxon>
        <taxon>Entomobryomorpha</taxon>
        <taxon>Isotomoidea</taxon>
        <taxon>Isotomidae</taxon>
        <taxon>Proisotominae</taxon>
        <taxon>Folsomia</taxon>
    </lineage>
</organism>
<accession>A0A226ECU6</accession>
<comment type="similarity">
    <text evidence="2">Belongs to the REXO1/REXO3 family.</text>
</comment>
<name>A0A226ECU6_FOLCA</name>
<dbReference type="Gene3D" id="3.30.420.10">
    <property type="entry name" value="Ribonuclease H-like superfamily/Ribonuclease H"/>
    <property type="match status" value="1"/>
</dbReference>
<feature type="region of interest" description="Disordered" evidence="7">
    <location>
        <begin position="49"/>
        <end position="71"/>
    </location>
</feature>
<dbReference type="OMA" id="AKQHERN"/>
<dbReference type="PANTHER" id="PTHR12801:SF82">
    <property type="entry name" value="RNA EXONUCLEASE 5"/>
    <property type="match status" value="1"/>
</dbReference>
<dbReference type="SUPFAM" id="SSF53098">
    <property type="entry name" value="Ribonuclease H-like"/>
    <property type="match status" value="1"/>
</dbReference>
<evidence type="ECO:0000259" key="8">
    <source>
        <dbReference type="SMART" id="SM00479"/>
    </source>
</evidence>
<keyword evidence="4" id="KW-0378">Hydrolase</keyword>
<protein>
    <submittedName>
        <fullName evidence="9">Putative RNA exonuclease NEF-sp</fullName>
    </submittedName>
</protein>
<evidence type="ECO:0000313" key="10">
    <source>
        <dbReference type="Proteomes" id="UP000198287"/>
    </source>
</evidence>
<evidence type="ECO:0000256" key="6">
    <source>
        <dbReference type="ARBA" id="ARBA00023242"/>
    </source>
</evidence>
<feature type="domain" description="Exonuclease" evidence="8">
    <location>
        <begin position="319"/>
        <end position="479"/>
    </location>
</feature>
<comment type="caution">
    <text evidence="9">The sequence shown here is derived from an EMBL/GenBank/DDBJ whole genome shotgun (WGS) entry which is preliminary data.</text>
</comment>
<feature type="compositionally biased region" description="Low complexity" evidence="7">
    <location>
        <begin position="627"/>
        <end position="651"/>
    </location>
</feature>
<feature type="compositionally biased region" description="Basic and acidic residues" evidence="7">
    <location>
        <begin position="57"/>
        <end position="71"/>
    </location>
</feature>
<dbReference type="Proteomes" id="UP000198287">
    <property type="component" value="Unassembled WGS sequence"/>
</dbReference>
<dbReference type="InterPro" id="IPR012337">
    <property type="entry name" value="RNaseH-like_sf"/>
</dbReference>
<reference evidence="9 10" key="1">
    <citation type="submission" date="2015-12" db="EMBL/GenBank/DDBJ databases">
        <title>The genome of Folsomia candida.</title>
        <authorList>
            <person name="Faddeeva A."/>
            <person name="Derks M.F."/>
            <person name="Anvar Y."/>
            <person name="Smit S."/>
            <person name="Van Straalen N."/>
            <person name="Roelofs D."/>
        </authorList>
    </citation>
    <scope>NUCLEOTIDE SEQUENCE [LARGE SCALE GENOMIC DNA]</scope>
    <source>
        <strain evidence="9 10">VU population</strain>
        <tissue evidence="9">Whole body</tissue>
    </source>
</reference>
<evidence type="ECO:0000256" key="3">
    <source>
        <dbReference type="ARBA" id="ARBA00022722"/>
    </source>
</evidence>
<dbReference type="InterPro" id="IPR013520">
    <property type="entry name" value="Ribonucl_H"/>
</dbReference>
<dbReference type="OrthoDB" id="3996471at2759"/>
<evidence type="ECO:0000256" key="7">
    <source>
        <dbReference type="SAM" id="MobiDB-lite"/>
    </source>
</evidence>
<proteinExistence type="inferred from homology"/>
<evidence type="ECO:0000256" key="1">
    <source>
        <dbReference type="ARBA" id="ARBA00004123"/>
    </source>
</evidence>
<dbReference type="CDD" id="cd06145">
    <property type="entry name" value="REX1_like"/>
    <property type="match status" value="1"/>
</dbReference>
<sequence>MFRLLDNDEEEIAMQIESATTKKEKRAQKKAQRLVAEYQVTLSNDEVKRPGQLLDAPEAKKLRIDPGDKKTLSPSELKSLKKLLADRKKALTQLPRFLLQGAGVTSSMSIQHDVREPIFMTDVQNLLLYALGGNQLIQPPNRWCNLQKANRLTHVLTLIVEGLTSRDFVSYEHLFPKLTGNFTDRVEVMAPAYYDREVSQELSCIPLSNAQKEAILKEYGSMEKAVAEKEIVKQFRALFPTKMMNNSDLPTKIISAPLLSTKADLPENDIFPRTYLLMGLSQMTYEGYPMPFWMNLTTNKCAGYKLSKDEYKEVSASSPMFAIDCEMCITETNPSELTRIAVINENHEVVYESYVKPKEKIINYLTKFSGITEEILKDVTTTLEDVQEALIRLLPDDAIWVGQSLNCDLHALKIMHPYVIDTSLIFNLSGIAGRKSKLSHMAEVFLNENIQSGNKGHCPIEDAKAAMKLVKLKLAQGFLFGDSIASTDDPAIPEGVLTTSIFNRTYKSNKTVAVIGPERVLQEYENVTMTPPDGIAAFTSLKTSKNKESVQKITEVAVSHQLTIAHVDLSEKLQEADRAEKERLFKKVDKWCDKVYQHVSINGMCVIVFAGPKSVPKSPPDNAVTISDSSSSTMNSSESDPSSSSSSVLPVLPNPNQPPKKPKKQRPRENGVCFVRINTLKI</sequence>
<dbReference type="FunFam" id="3.30.420.10:FF:000019">
    <property type="entry name" value="RNA exonuclease NEF-sp"/>
    <property type="match status" value="1"/>
</dbReference>
<dbReference type="InterPro" id="IPR036397">
    <property type="entry name" value="RNaseH_sf"/>
</dbReference>
<keyword evidence="3" id="KW-0540">Nuclease</keyword>
<gene>
    <name evidence="9" type="ORF">Fcan01_09739</name>
</gene>
<evidence type="ECO:0000256" key="5">
    <source>
        <dbReference type="ARBA" id="ARBA00022839"/>
    </source>
</evidence>
<dbReference type="SMART" id="SM00479">
    <property type="entry name" value="EXOIII"/>
    <property type="match status" value="1"/>
</dbReference>
<feature type="region of interest" description="Disordered" evidence="7">
    <location>
        <begin position="615"/>
        <end position="671"/>
    </location>
</feature>
<dbReference type="STRING" id="158441.A0A226ECU6"/>
<dbReference type="AlphaFoldDB" id="A0A226ECU6"/>
<dbReference type="PANTHER" id="PTHR12801">
    <property type="entry name" value="RNA EXONUCLEASE REXO1 / RECO3 FAMILY MEMBER-RELATED"/>
    <property type="match status" value="1"/>
</dbReference>
<keyword evidence="10" id="KW-1185">Reference proteome</keyword>
<dbReference type="EMBL" id="LNIX01000004">
    <property type="protein sequence ID" value="OXA55405.1"/>
    <property type="molecule type" value="Genomic_DNA"/>
</dbReference>
<evidence type="ECO:0000313" key="9">
    <source>
        <dbReference type="EMBL" id="OXA55405.1"/>
    </source>
</evidence>
<dbReference type="InterPro" id="IPR034922">
    <property type="entry name" value="REX1-like_exo"/>
</dbReference>